<name>A0A0A0V7W0_SCYTH</name>
<reference evidence="2" key="2">
    <citation type="journal article" date="2014" name="J. Proteome Res.">
        <title>Spit and venom from scytodes spiders: a diverse and distinct cocktail.</title>
        <authorList>
            <person name="Zobel-Thropp P.A."/>
            <person name="Correa S.M."/>
            <person name="Garb J.E."/>
            <person name="Binford G.J."/>
        </authorList>
    </citation>
    <scope>NUCLEOTIDE SEQUENCE</scope>
    <source>
        <tissue evidence="2">Venom gland</tissue>
    </source>
</reference>
<organism evidence="2">
    <name type="scientific">Scytodes thoracica</name>
    <name type="common">Spitting spider</name>
    <name type="synonym">Aranea thoracica</name>
    <dbReference type="NCBI Taxonomy" id="1112478"/>
    <lineage>
        <taxon>Eukaryota</taxon>
        <taxon>Metazoa</taxon>
        <taxon>Ecdysozoa</taxon>
        <taxon>Arthropoda</taxon>
        <taxon>Chelicerata</taxon>
        <taxon>Arachnida</taxon>
        <taxon>Araneae</taxon>
        <taxon>Araneomorphae</taxon>
        <taxon>Haplogynae</taxon>
        <taxon>Scytodoidea</taxon>
        <taxon>Scytodidae</taxon>
        <taxon>Scytodes</taxon>
    </lineage>
</organism>
<evidence type="ECO:0000256" key="1">
    <source>
        <dbReference type="SAM" id="SignalP"/>
    </source>
</evidence>
<dbReference type="AlphaFoldDB" id="A0A0A0V7W0"/>
<keyword evidence="1" id="KW-0732">Signal</keyword>
<dbReference type="EMBL" id="KF860754">
    <property type="protein sequence ID" value="AIW62650.1"/>
    <property type="molecule type" value="mRNA"/>
</dbReference>
<feature type="signal peptide" evidence="1">
    <location>
        <begin position="1"/>
        <end position="16"/>
    </location>
</feature>
<protein>
    <submittedName>
        <fullName evidence="2">Venom peptide U9-SYTX-Sth1b</fullName>
    </submittedName>
</protein>
<evidence type="ECO:0000313" key="2">
    <source>
        <dbReference type="EMBL" id="AIW62650.1"/>
    </source>
</evidence>
<feature type="chain" id="PRO_5001970764" evidence="1">
    <location>
        <begin position="17"/>
        <end position="92"/>
    </location>
</feature>
<proteinExistence type="evidence at transcript level"/>
<sequence>MKYFGFFLIVFAAVIAVCVTTPAQDSGIAKRQMQYCMPVGSRCDQGGIPCCGNCVKCSCGILGDIVGGGIFGGNSCTCKETTIAGVACEILG</sequence>
<accession>A0A0A0V7W0</accession>
<reference evidence="2" key="1">
    <citation type="submission" date="2013-11" db="EMBL/GenBank/DDBJ databases">
        <authorList>
            <person name="Thropp P.A."/>
            <person name="Correa S.M."/>
            <person name="Garb J.E."/>
            <person name="Binford G.J."/>
        </authorList>
    </citation>
    <scope>NUCLEOTIDE SEQUENCE</scope>
    <source>
        <tissue evidence="2">Venom gland</tissue>
    </source>
</reference>